<evidence type="ECO:0000313" key="2">
    <source>
        <dbReference type="Proteomes" id="UP000002164"/>
    </source>
</evidence>
<dbReference type="AlphaFoldDB" id="B1HM91"/>
<protein>
    <submittedName>
        <fullName evidence="1">Uncharacterized protein</fullName>
    </submittedName>
</protein>
<reference evidence="1 2" key="1">
    <citation type="journal article" date="2008" name="J. Bacteriol.">
        <title>Complete genome sequence of the mosquitocidal bacterium Bacillus sphaericus C3-41 and comparison with those of closely related Bacillus species.</title>
        <authorList>
            <person name="Hu X."/>
            <person name="Fan W."/>
            <person name="Han B."/>
            <person name="Liu H."/>
            <person name="Zheng D."/>
            <person name="Li Q."/>
            <person name="Dong W."/>
            <person name="Yan J."/>
            <person name="Gao M."/>
            <person name="Berry C."/>
            <person name="Yuan Z."/>
        </authorList>
    </citation>
    <scope>NUCLEOTIDE SEQUENCE [LARGE SCALE GENOMIC DNA]</scope>
    <source>
        <strain evidence="1 2">C3-41</strain>
    </source>
</reference>
<dbReference type="HOGENOM" id="CLU_3100498_0_0_9"/>
<dbReference type="EnsemblBacteria" id="ACA38663">
    <property type="protein sequence ID" value="ACA38663"/>
    <property type="gene ID" value="Bsph_1051"/>
</dbReference>
<dbReference type="KEGG" id="lsp:Bsph_1051"/>
<accession>B1HM91</accession>
<proteinExistence type="predicted"/>
<dbReference type="EMBL" id="CP000817">
    <property type="protein sequence ID" value="ACA38663.1"/>
    <property type="molecule type" value="Genomic_DNA"/>
</dbReference>
<name>B1HM91_LYSSC</name>
<sequence length="51" mass="5854">MALNCKAFLFAHLMHLPLHGSLILSVIDYSLTCFKITSDEENSEELIVKWM</sequence>
<organism evidence="1 2">
    <name type="scientific">Lysinibacillus sphaericus (strain C3-41)</name>
    <dbReference type="NCBI Taxonomy" id="444177"/>
    <lineage>
        <taxon>Bacteria</taxon>
        <taxon>Bacillati</taxon>
        <taxon>Bacillota</taxon>
        <taxon>Bacilli</taxon>
        <taxon>Bacillales</taxon>
        <taxon>Bacillaceae</taxon>
        <taxon>Lysinibacillus</taxon>
    </lineage>
</organism>
<evidence type="ECO:0000313" key="1">
    <source>
        <dbReference type="EMBL" id="ACA38663.1"/>
    </source>
</evidence>
<dbReference type="Proteomes" id="UP000002164">
    <property type="component" value="Chromosome"/>
</dbReference>
<gene>
    <name evidence="1" type="ordered locus">Bsph_1051</name>
</gene>